<proteinExistence type="predicted"/>
<sequence>MHFSIAFAGFILLLTSVAAAFLLLPCCTFFRRLGLHPGSLCLPLTQDSAAD</sequence>
<gene>
    <name evidence="1" type="ORF">F2Q70_00021468</name>
</gene>
<protein>
    <submittedName>
        <fullName evidence="1">Uncharacterized protein</fullName>
    </submittedName>
</protein>
<accession>A0A3N6RK24</accession>
<dbReference type="AlphaFoldDB" id="A0A3N6RK24"/>
<name>A0A3N6RK24_BRACR</name>
<evidence type="ECO:0000313" key="1">
    <source>
        <dbReference type="EMBL" id="KAF2549404.1"/>
    </source>
</evidence>
<dbReference type="EMBL" id="QGKY02001925">
    <property type="protein sequence ID" value="KAF2549404.1"/>
    <property type="molecule type" value="Genomic_DNA"/>
</dbReference>
<reference evidence="1" key="1">
    <citation type="submission" date="2019-12" db="EMBL/GenBank/DDBJ databases">
        <title>Genome sequencing and annotation of Brassica cretica.</title>
        <authorList>
            <person name="Studholme D.J."/>
            <person name="Sarris P.F."/>
        </authorList>
    </citation>
    <scope>NUCLEOTIDE SEQUENCE</scope>
    <source>
        <strain evidence="1">PFS-102/07</strain>
        <tissue evidence="1">Leaf</tissue>
    </source>
</reference>
<organism evidence="1">
    <name type="scientific">Brassica cretica</name>
    <name type="common">Mustard</name>
    <dbReference type="NCBI Taxonomy" id="69181"/>
    <lineage>
        <taxon>Eukaryota</taxon>
        <taxon>Viridiplantae</taxon>
        <taxon>Streptophyta</taxon>
        <taxon>Embryophyta</taxon>
        <taxon>Tracheophyta</taxon>
        <taxon>Spermatophyta</taxon>
        <taxon>Magnoliopsida</taxon>
        <taxon>eudicotyledons</taxon>
        <taxon>Gunneridae</taxon>
        <taxon>Pentapetalae</taxon>
        <taxon>rosids</taxon>
        <taxon>malvids</taxon>
        <taxon>Brassicales</taxon>
        <taxon>Brassicaceae</taxon>
        <taxon>Brassiceae</taxon>
        <taxon>Brassica</taxon>
    </lineage>
</organism>
<comment type="caution">
    <text evidence="1">The sequence shown here is derived from an EMBL/GenBank/DDBJ whole genome shotgun (WGS) entry which is preliminary data.</text>
</comment>